<dbReference type="GO" id="GO:0000723">
    <property type="term" value="P:telomere maintenance"/>
    <property type="evidence" value="ECO:0007669"/>
    <property type="project" value="InterPro"/>
</dbReference>
<dbReference type="OMA" id="CTHEIDE"/>
<dbReference type="GO" id="GO:0006310">
    <property type="term" value="P:DNA recombination"/>
    <property type="evidence" value="ECO:0007669"/>
    <property type="project" value="UniProtKB-KW"/>
</dbReference>
<dbReference type="InterPro" id="IPR009027">
    <property type="entry name" value="Ribosomal_bL9/RNase_H1_N"/>
</dbReference>
<keyword evidence="13" id="KW-1185">Reference proteome</keyword>
<keyword evidence="4 9" id="KW-0347">Helicase</keyword>
<dbReference type="PANTHER" id="PTHR47642:SF5">
    <property type="entry name" value="ATP-DEPENDENT DNA HELICASE"/>
    <property type="match status" value="1"/>
</dbReference>
<dbReference type="EC" id="5.6.2.3" evidence="9"/>
<dbReference type="InterPro" id="IPR011320">
    <property type="entry name" value="RNase_H1_N"/>
</dbReference>
<sequence>MSELPPTVSSPVEMPKAKKVKYYAVRRGREGVKIYTTWDEAKANTSRCGGAVFKSFNTLAEAQQWLDMAPDPMSSPPSGNWTPALLSPGASIVPQHHSDPATPSLASIPTSTPEITVPSPPPVTLSPEQQAVLDKVKRRESVFFTGSAGTGKSVLLREIIKACGGRASRTLGVTASTGIASVNINGTTLHSWAGIGLGQEDQVRLVGKILGITKAERKREKEKEKEARQNGTRNDFSSAMKAAENEKSHLVDRWQQVRTLIIDEISMIDGKLFDKLEYIARVLRKSDAPFGGIQLVLSGDFCQLPPVPDQVKDAQIPATFAFDSKSWSRQKDQRFVDMLNSMRLGVLEPETITAFRQLSRQVVYNDDIEPTELSSAIPRIFYEATDIPGFDEQGKPVPIARMERLLERLVAQKRVILKLGSQVMLIKNLVQGQLVNGSVGRIVGFSTTREAVNHGTQIGVPESNVKDAGPDGKAKVPLILAWAMSIHKSQGQTLERVKVNLSRIFEKGQAYVALSRATCMEGLQVLHFDPGRVVAHPRVIAWMKEQTGQDSA</sequence>
<evidence type="ECO:0000256" key="8">
    <source>
        <dbReference type="ARBA" id="ARBA00023235"/>
    </source>
</evidence>
<dbReference type="InterPro" id="IPR049163">
    <property type="entry name" value="Pif1-like_2B_dom"/>
</dbReference>
<dbReference type="GO" id="GO:0016887">
    <property type="term" value="F:ATP hydrolysis activity"/>
    <property type="evidence" value="ECO:0007669"/>
    <property type="project" value="RHEA"/>
</dbReference>
<dbReference type="CDD" id="cd18809">
    <property type="entry name" value="SF1_C_RecD"/>
    <property type="match status" value="1"/>
</dbReference>
<dbReference type="InterPro" id="IPR010285">
    <property type="entry name" value="DNA_helicase_pif1-like_DEAD"/>
</dbReference>
<evidence type="ECO:0000256" key="10">
    <source>
        <dbReference type="SAM" id="MobiDB-lite"/>
    </source>
</evidence>
<dbReference type="SUPFAM" id="SSF52540">
    <property type="entry name" value="P-loop containing nucleoside triphosphate hydrolases"/>
    <property type="match status" value="2"/>
</dbReference>
<dbReference type="EMBL" id="LUGG01000001">
    <property type="protein sequence ID" value="OBZ79224.1"/>
    <property type="molecule type" value="Genomic_DNA"/>
</dbReference>
<comment type="caution">
    <text evidence="12">The sequence shown here is derived from an EMBL/GenBank/DDBJ whole genome shotgun (WGS) entry which is preliminary data.</text>
</comment>
<evidence type="ECO:0000256" key="2">
    <source>
        <dbReference type="ARBA" id="ARBA00022763"/>
    </source>
</evidence>
<feature type="region of interest" description="Disordered" evidence="10">
    <location>
        <begin position="87"/>
        <end position="126"/>
    </location>
</feature>
<reference evidence="12 13" key="1">
    <citation type="submission" date="2016-03" db="EMBL/GenBank/DDBJ databases">
        <title>Whole genome sequencing of Grifola frondosa 9006-11.</title>
        <authorList>
            <person name="Min B."/>
            <person name="Park H."/>
            <person name="Kim J.-G."/>
            <person name="Cho H."/>
            <person name="Oh Y.-L."/>
            <person name="Kong W.-S."/>
            <person name="Choi I.-G."/>
        </authorList>
    </citation>
    <scope>NUCLEOTIDE SEQUENCE [LARGE SCALE GENOMIC DNA]</scope>
    <source>
        <strain evidence="12 13">9006-11</strain>
    </source>
</reference>
<comment type="cofactor">
    <cofactor evidence="9">
        <name>Mg(2+)</name>
        <dbReference type="ChEBI" id="CHEBI:18420"/>
    </cofactor>
</comment>
<dbReference type="Gene3D" id="3.40.50.300">
    <property type="entry name" value="P-loop containing nucleotide triphosphate hydrolases"/>
    <property type="match status" value="1"/>
</dbReference>
<organism evidence="12 13">
    <name type="scientific">Grifola frondosa</name>
    <name type="common">Maitake</name>
    <name type="synonym">Polyporus frondosus</name>
    <dbReference type="NCBI Taxonomy" id="5627"/>
    <lineage>
        <taxon>Eukaryota</taxon>
        <taxon>Fungi</taxon>
        <taxon>Dikarya</taxon>
        <taxon>Basidiomycota</taxon>
        <taxon>Agaricomycotina</taxon>
        <taxon>Agaricomycetes</taxon>
        <taxon>Polyporales</taxon>
        <taxon>Grifolaceae</taxon>
        <taxon>Grifola</taxon>
    </lineage>
</organism>
<dbReference type="AlphaFoldDB" id="A0A1C7MVZ1"/>
<evidence type="ECO:0000313" key="12">
    <source>
        <dbReference type="EMBL" id="OBZ79224.1"/>
    </source>
</evidence>
<dbReference type="Pfam" id="PF05970">
    <property type="entry name" value="PIF1"/>
    <property type="match status" value="2"/>
</dbReference>
<evidence type="ECO:0000256" key="9">
    <source>
        <dbReference type="RuleBase" id="RU363044"/>
    </source>
</evidence>
<keyword evidence="1 9" id="KW-0547">Nucleotide-binding</keyword>
<comment type="similarity">
    <text evidence="9">Belongs to the helicase family.</text>
</comment>
<evidence type="ECO:0000256" key="3">
    <source>
        <dbReference type="ARBA" id="ARBA00022801"/>
    </source>
</evidence>
<dbReference type="InterPro" id="IPR037056">
    <property type="entry name" value="RNase_H1_N_sf"/>
</dbReference>
<dbReference type="InterPro" id="IPR051055">
    <property type="entry name" value="PIF1_helicase"/>
</dbReference>
<keyword evidence="2 9" id="KW-0227">DNA damage</keyword>
<evidence type="ECO:0000256" key="4">
    <source>
        <dbReference type="ARBA" id="ARBA00022806"/>
    </source>
</evidence>
<dbReference type="CDD" id="cd18037">
    <property type="entry name" value="DEXSc_Pif1_like"/>
    <property type="match status" value="1"/>
</dbReference>
<evidence type="ECO:0000256" key="7">
    <source>
        <dbReference type="ARBA" id="ARBA00023204"/>
    </source>
</evidence>
<dbReference type="GO" id="GO:0043139">
    <property type="term" value="F:5'-3' DNA helicase activity"/>
    <property type="evidence" value="ECO:0007669"/>
    <property type="project" value="UniProtKB-EC"/>
</dbReference>
<evidence type="ECO:0000256" key="5">
    <source>
        <dbReference type="ARBA" id="ARBA00022840"/>
    </source>
</evidence>
<evidence type="ECO:0000259" key="11">
    <source>
        <dbReference type="SMART" id="SM00382"/>
    </source>
</evidence>
<dbReference type="Pfam" id="PF01693">
    <property type="entry name" value="Cauli_VI"/>
    <property type="match status" value="1"/>
</dbReference>
<feature type="domain" description="AAA+ ATPase" evidence="11">
    <location>
        <begin position="138"/>
        <end position="369"/>
    </location>
</feature>
<dbReference type="GO" id="GO:0005524">
    <property type="term" value="F:ATP binding"/>
    <property type="evidence" value="ECO:0007669"/>
    <property type="project" value="UniProtKB-KW"/>
</dbReference>
<keyword evidence="5 9" id="KW-0067">ATP-binding</keyword>
<keyword evidence="6" id="KW-0238">DNA-binding</keyword>
<dbReference type="Gene3D" id="3.40.970.10">
    <property type="entry name" value="Ribonuclease H1, N-terminal domain"/>
    <property type="match status" value="1"/>
</dbReference>
<dbReference type="InterPro" id="IPR027417">
    <property type="entry name" value="P-loop_NTPase"/>
</dbReference>
<keyword evidence="3 9" id="KW-0378">Hydrolase</keyword>
<dbReference type="Pfam" id="PF21530">
    <property type="entry name" value="Pif1_2B_dom"/>
    <property type="match status" value="1"/>
</dbReference>
<evidence type="ECO:0000256" key="6">
    <source>
        <dbReference type="ARBA" id="ARBA00023125"/>
    </source>
</evidence>
<gene>
    <name evidence="12" type="primary">PIF1_1</name>
    <name evidence="12" type="ORF">A0H81_00434</name>
</gene>
<keyword evidence="7 9" id="KW-0234">DNA repair</keyword>
<feature type="compositionally biased region" description="Polar residues" evidence="10">
    <location>
        <begin position="104"/>
        <end position="114"/>
    </location>
</feature>
<evidence type="ECO:0000256" key="1">
    <source>
        <dbReference type="ARBA" id="ARBA00022741"/>
    </source>
</evidence>
<name>A0A1C7MVZ1_GRIFR</name>
<dbReference type="STRING" id="5627.A0A1C7MVZ1"/>
<keyword evidence="8" id="KW-0413">Isomerase</keyword>
<comment type="catalytic activity">
    <reaction evidence="9">
        <text>ATP + H2O = ADP + phosphate + H(+)</text>
        <dbReference type="Rhea" id="RHEA:13065"/>
        <dbReference type="ChEBI" id="CHEBI:15377"/>
        <dbReference type="ChEBI" id="CHEBI:15378"/>
        <dbReference type="ChEBI" id="CHEBI:30616"/>
        <dbReference type="ChEBI" id="CHEBI:43474"/>
        <dbReference type="ChEBI" id="CHEBI:456216"/>
        <dbReference type="EC" id="5.6.2.3"/>
    </reaction>
</comment>
<keyword evidence="9" id="KW-0233">DNA recombination</keyword>
<dbReference type="SUPFAM" id="SSF55658">
    <property type="entry name" value="L9 N-domain-like"/>
    <property type="match status" value="1"/>
</dbReference>
<proteinExistence type="inferred from homology"/>
<accession>A0A1C7MVZ1</accession>
<dbReference type="OrthoDB" id="432234at2759"/>
<dbReference type="Proteomes" id="UP000092993">
    <property type="component" value="Unassembled WGS sequence"/>
</dbReference>
<evidence type="ECO:0000313" key="13">
    <source>
        <dbReference type="Proteomes" id="UP000092993"/>
    </source>
</evidence>
<protein>
    <recommendedName>
        <fullName evidence="9">ATP-dependent DNA helicase</fullName>
        <ecNumber evidence="9">5.6.2.3</ecNumber>
    </recommendedName>
</protein>
<dbReference type="GO" id="GO:0006281">
    <property type="term" value="P:DNA repair"/>
    <property type="evidence" value="ECO:0007669"/>
    <property type="project" value="UniProtKB-KW"/>
</dbReference>
<dbReference type="SMART" id="SM00382">
    <property type="entry name" value="AAA"/>
    <property type="match status" value="1"/>
</dbReference>
<dbReference type="PANTHER" id="PTHR47642">
    <property type="entry name" value="ATP-DEPENDENT DNA HELICASE"/>
    <property type="match status" value="1"/>
</dbReference>
<dbReference type="InterPro" id="IPR003593">
    <property type="entry name" value="AAA+_ATPase"/>
</dbReference>